<gene>
    <name evidence="1" type="ORF">E5340_10530</name>
</gene>
<dbReference type="Proteomes" id="UP000306855">
    <property type="component" value="Unassembled WGS sequence"/>
</dbReference>
<comment type="caution">
    <text evidence="1">The sequence shown here is derived from an EMBL/GenBank/DDBJ whole genome shotgun (WGS) entry which is preliminary data.</text>
</comment>
<accession>A0A4V3RNM5</accession>
<dbReference type="AlphaFoldDB" id="A0A4V3RNM5"/>
<name>A0A4V3RNM5_9LACO</name>
<dbReference type="RefSeq" id="WP_135942461.1">
    <property type="nucleotide sequence ID" value="NZ_SRYK01000082.1"/>
</dbReference>
<organism evidence="1 2">
    <name type="scientific">Ligilactobacillus murinus</name>
    <dbReference type="NCBI Taxonomy" id="1622"/>
    <lineage>
        <taxon>Bacteria</taxon>
        <taxon>Bacillati</taxon>
        <taxon>Bacillota</taxon>
        <taxon>Bacilli</taxon>
        <taxon>Lactobacillales</taxon>
        <taxon>Lactobacillaceae</taxon>
        <taxon>Ligilactobacillus</taxon>
    </lineage>
</organism>
<reference evidence="1 2" key="1">
    <citation type="submission" date="2019-04" db="EMBL/GenBank/DDBJ databases">
        <title>Microbes associate with the intestines of laboratory mice.</title>
        <authorList>
            <person name="Navarre W."/>
            <person name="Wong E."/>
            <person name="Huang K."/>
            <person name="Tropini C."/>
            <person name="Ng K."/>
            <person name="Yu B."/>
        </authorList>
    </citation>
    <scope>NUCLEOTIDE SEQUENCE [LARGE SCALE GENOMIC DNA]</scope>
    <source>
        <strain evidence="1 2">NM26_J9</strain>
    </source>
</reference>
<protein>
    <submittedName>
        <fullName evidence="1">Uncharacterized protein</fullName>
    </submittedName>
</protein>
<proteinExistence type="predicted"/>
<evidence type="ECO:0000313" key="2">
    <source>
        <dbReference type="Proteomes" id="UP000306855"/>
    </source>
</evidence>
<evidence type="ECO:0000313" key="1">
    <source>
        <dbReference type="EMBL" id="TGY52320.1"/>
    </source>
</evidence>
<dbReference type="EMBL" id="SRYK01000082">
    <property type="protein sequence ID" value="TGY52320.1"/>
    <property type="molecule type" value="Genomic_DNA"/>
</dbReference>
<sequence>MCRERKDSLGEEKVNKFLREHLYGGKYGLVKTRYSLDGSKVVRYETVTEKIRQSAGEDMLLHMDDKRVVVIDEKAALYYPNPRKTINTFAFELKTKINAHGNNQGWLFGKNYTNTDYYLINWITLPDDVKDKHWWKKDIEIISVESMLLNKKRIQDFVRGVFSCEDDLFGKYDEPDYLEKFMDTTDNDYYRFNDFYKGKGIRLMRNIELPEKPINIVIDKGYLKKIAELHIESYFNKAPKKIY</sequence>